<dbReference type="Gramene" id="Zm00001eb048460_T001">
    <property type="protein sequence ID" value="Zm00001eb048460_P001"/>
    <property type="gene ID" value="Zm00001eb048460"/>
</dbReference>
<dbReference type="PROSITE" id="PS50067">
    <property type="entry name" value="KINESIN_MOTOR_2"/>
    <property type="match status" value="1"/>
</dbReference>
<dbReference type="InterPro" id="IPR031852">
    <property type="entry name" value="Vik1/Cik1_MT-bd"/>
</dbReference>
<feature type="domain" description="Kinesin motor" evidence="4">
    <location>
        <begin position="75"/>
        <end position="193"/>
    </location>
</feature>
<dbReference type="InterPro" id="IPR027640">
    <property type="entry name" value="Kinesin-like_fam"/>
</dbReference>
<keyword evidence="1" id="KW-0493">Microtubule</keyword>
<dbReference type="GO" id="GO:0003777">
    <property type="term" value="F:microtubule motor activity"/>
    <property type="evidence" value="ECO:0007669"/>
    <property type="project" value="InterPro"/>
</dbReference>
<dbReference type="SMART" id="SM00129">
    <property type="entry name" value="KISc"/>
    <property type="match status" value="1"/>
</dbReference>
<evidence type="ECO:0000313" key="5">
    <source>
        <dbReference type="EnsemblPlants" id="Zm00001eb048460_P001"/>
    </source>
</evidence>
<dbReference type="GO" id="GO:0008017">
    <property type="term" value="F:microtubule binding"/>
    <property type="evidence" value="ECO:0007669"/>
    <property type="project" value="InterPro"/>
</dbReference>
<evidence type="ECO:0000256" key="2">
    <source>
        <dbReference type="ARBA" id="ARBA00023175"/>
    </source>
</evidence>
<dbReference type="GO" id="GO:0007018">
    <property type="term" value="P:microtubule-based movement"/>
    <property type="evidence" value="ECO:0007669"/>
    <property type="project" value="InterPro"/>
</dbReference>
<dbReference type="EnsemblPlants" id="Zm00001eb048460_T001">
    <property type="protein sequence ID" value="Zm00001eb048460_P001"/>
    <property type="gene ID" value="Zm00001eb048460"/>
</dbReference>
<proteinExistence type="inferred from homology"/>
<keyword evidence="6" id="KW-1185">Reference proteome</keyword>
<dbReference type="PANTHER" id="PTHR47972">
    <property type="entry name" value="KINESIN-LIKE PROTEIN KLP-3"/>
    <property type="match status" value="1"/>
</dbReference>
<dbReference type="SUPFAM" id="SSF52540">
    <property type="entry name" value="P-loop containing nucleoside triphosphate hydrolases"/>
    <property type="match status" value="1"/>
</dbReference>
<dbReference type="GO" id="GO:0005874">
    <property type="term" value="C:microtubule"/>
    <property type="evidence" value="ECO:0007669"/>
    <property type="project" value="UniProtKB-KW"/>
</dbReference>
<dbReference type="AlphaFoldDB" id="A0A804LZV1"/>
<accession>A0A804LZV1</accession>
<comment type="similarity">
    <text evidence="3">Belongs to the TRAFAC class myosin-kinesin ATPase superfamily. Kinesin family.</text>
</comment>
<reference evidence="5" key="2">
    <citation type="submission" date="2019-07" db="EMBL/GenBank/DDBJ databases">
        <authorList>
            <person name="Seetharam A."/>
            <person name="Woodhouse M."/>
            <person name="Cannon E."/>
        </authorList>
    </citation>
    <scope>NUCLEOTIDE SEQUENCE [LARGE SCALE GENOMIC DNA]</scope>
    <source>
        <strain evidence="5">cv. B73</strain>
    </source>
</reference>
<dbReference type="InParanoid" id="A0A804LZV1"/>
<evidence type="ECO:0000256" key="3">
    <source>
        <dbReference type="PROSITE-ProRule" id="PRU00283"/>
    </source>
</evidence>
<dbReference type="PANTHER" id="PTHR47972:SF9">
    <property type="entry name" value="KINESIN-LIKE PROTEIN KIN-14U"/>
    <property type="match status" value="1"/>
</dbReference>
<keyword evidence="2 3" id="KW-0505">Motor protein</keyword>
<dbReference type="Pfam" id="PF16796">
    <property type="entry name" value="Microtub_bd"/>
    <property type="match status" value="1"/>
</dbReference>
<dbReference type="InterPro" id="IPR027417">
    <property type="entry name" value="P-loop_NTPase"/>
</dbReference>
<keyword evidence="3" id="KW-0067">ATP-binding</keyword>
<evidence type="ECO:0000313" key="6">
    <source>
        <dbReference type="Proteomes" id="UP000007305"/>
    </source>
</evidence>
<reference evidence="6" key="1">
    <citation type="submission" date="2015-12" db="EMBL/GenBank/DDBJ databases">
        <title>Update maize B73 reference genome by single molecule sequencing technologies.</title>
        <authorList>
            <consortium name="Maize Genome Sequencing Project"/>
            <person name="Ware D."/>
        </authorList>
    </citation>
    <scope>NUCLEOTIDE SEQUENCE [LARGE SCALE GENOMIC DNA]</scope>
    <source>
        <strain evidence="6">cv. B73</strain>
    </source>
</reference>
<feature type="binding site" evidence="3">
    <location>
        <begin position="153"/>
        <end position="160"/>
    </location>
    <ligand>
        <name>ATP</name>
        <dbReference type="ChEBI" id="CHEBI:30616"/>
    </ligand>
</feature>
<evidence type="ECO:0000259" key="4">
    <source>
        <dbReference type="PROSITE" id="PS50067"/>
    </source>
</evidence>
<dbReference type="GO" id="GO:0005524">
    <property type="term" value="F:ATP binding"/>
    <property type="evidence" value="ECO:0007669"/>
    <property type="project" value="UniProtKB-UniRule"/>
</dbReference>
<sequence>MASENQRAARLKLRVASPSALVRSWAAAAAGQRSTAYLPRLPSVPEEISSLRSRQRRVDRRRREALDRLVDLKGSVRVFCRVRPLVHTNSLHAQSPVTVEQERITVRAAEIKKEFGADRVFGQESTQEDVFEEVKPILRSALDGHNVCILAYGQTGTGKTYTMFVGWSFMRAGLAPSRTRAKSMAFFPRCVCF</sequence>
<name>A0A804LZV1_MAIZE</name>
<evidence type="ECO:0000256" key="1">
    <source>
        <dbReference type="ARBA" id="ARBA00022701"/>
    </source>
</evidence>
<protein>
    <recommendedName>
        <fullName evidence="4">Kinesin motor domain-containing protein</fullName>
    </recommendedName>
</protein>
<dbReference type="Gene3D" id="3.40.850.10">
    <property type="entry name" value="Kinesin motor domain"/>
    <property type="match status" value="1"/>
</dbReference>
<organism evidence="5 6">
    <name type="scientific">Zea mays</name>
    <name type="common">Maize</name>
    <dbReference type="NCBI Taxonomy" id="4577"/>
    <lineage>
        <taxon>Eukaryota</taxon>
        <taxon>Viridiplantae</taxon>
        <taxon>Streptophyta</taxon>
        <taxon>Embryophyta</taxon>
        <taxon>Tracheophyta</taxon>
        <taxon>Spermatophyta</taxon>
        <taxon>Magnoliopsida</taxon>
        <taxon>Liliopsida</taxon>
        <taxon>Poales</taxon>
        <taxon>Poaceae</taxon>
        <taxon>PACMAD clade</taxon>
        <taxon>Panicoideae</taxon>
        <taxon>Andropogonodae</taxon>
        <taxon>Andropogoneae</taxon>
        <taxon>Tripsacinae</taxon>
        <taxon>Zea</taxon>
    </lineage>
</organism>
<dbReference type="InterPro" id="IPR036961">
    <property type="entry name" value="Kinesin_motor_dom_sf"/>
</dbReference>
<dbReference type="InterPro" id="IPR001752">
    <property type="entry name" value="Kinesin_motor_dom"/>
</dbReference>
<keyword evidence="3" id="KW-0547">Nucleotide-binding</keyword>
<dbReference type="Proteomes" id="UP000007305">
    <property type="component" value="Chromosome 1"/>
</dbReference>
<reference evidence="5" key="3">
    <citation type="submission" date="2021-05" db="UniProtKB">
        <authorList>
            <consortium name="EnsemblPlants"/>
        </authorList>
    </citation>
    <scope>IDENTIFICATION</scope>
    <source>
        <strain evidence="5">cv. B73</strain>
    </source>
</reference>